<protein>
    <submittedName>
        <fullName evidence="2">Uncharacterized protein</fullName>
    </submittedName>
</protein>
<organism evidence="2 3">
    <name type="scientific">Brevundimonas terrae</name>
    <dbReference type="NCBI Taxonomy" id="363631"/>
    <lineage>
        <taxon>Bacteria</taxon>
        <taxon>Pseudomonadati</taxon>
        <taxon>Pseudomonadota</taxon>
        <taxon>Alphaproteobacteria</taxon>
        <taxon>Caulobacterales</taxon>
        <taxon>Caulobacteraceae</taxon>
        <taxon>Brevundimonas</taxon>
    </lineage>
</organism>
<evidence type="ECO:0000313" key="2">
    <source>
        <dbReference type="EMBL" id="GAA0389751.1"/>
    </source>
</evidence>
<dbReference type="RefSeq" id="WP_167176492.1">
    <property type="nucleotide sequence ID" value="NZ_BAAAEJ010000007.1"/>
</dbReference>
<gene>
    <name evidence="2" type="ORF">GCM10009093_15470</name>
</gene>
<name>A0ABN0YB67_9CAUL</name>
<accession>A0ABN0YB67</accession>
<reference evidence="2 3" key="1">
    <citation type="journal article" date="2019" name="Int. J. Syst. Evol. Microbiol.">
        <title>The Global Catalogue of Microorganisms (GCM) 10K type strain sequencing project: providing services to taxonomists for standard genome sequencing and annotation.</title>
        <authorList>
            <consortium name="The Broad Institute Genomics Platform"/>
            <consortium name="The Broad Institute Genome Sequencing Center for Infectious Disease"/>
            <person name="Wu L."/>
            <person name="Ma J."/>
        </authorList>
    </citation>
    <scope>NUCLEOTIDE SEQUENCE [LARGE SCALE GENOMIC DNA]</scope>
    <source>
        <strain evidence="2 3">JCM 13476</strain>
    </source>
</reference>
<evidence type="ECO:0000256" key="1">
    <source>
        <dbReference type="SAM" id="MobiDB-lite"/>
    </source>
</evidence>
<comment type="caution">
    <text evidence="2">The sequence shown here is derived from an EMBL/GenBank/DDBJ whole genome shotgun (WGS) entry which is preliminary data.</text>
</comment>
<feature type="region of interest" description="Disordered" evidence="1">
    <location>
        <begin position="30"/>
        <end position="52"/>
    </location>
</feature>
<proteinExistence type="predicted"/>
<keyword evidence="3" id="KW-1185">Reference proteome</keyword>
<dbReference type="Proteomes" id="UP001500791">
    <property type="component" value="Unassembled WGS sequence"/>
</dbReference>
<evidence type="ECO:0000313" key="3">
    <source>
        <dbReference type="Proteomes" id="UP001500791"/>
    </source>
</evidence>
<sequence length="69" mass="7848">MTRPRKNGARRRARRVRVDDRQLDLLDWLDAQPSHGPKKPRLNATPPAPEVDEDQLDLVELIAGLDRAA</sequence>
<dbReference type="EMBL" id="BAAAEJ010000007">
    <property type="protein sequence ID" value="GAA0389751.1"/>
    <property type="molecule type" value="Genomic_DNA"/>
</dbReference>